<dbReference type="EMBL" id="JAAMFI010000001">
    <property type="protein sequence ID" value="MBS9335048.1"/>
    <property type="molecule type" value="Genomic_DNA"/>
</dbReference>
<dbReference type="InterPro" id="IPR044668">
    <property type="entry name" value="PuuD-like"/>
</dbReference>
<dbReference type="Gene3D" id="3.40.50.880">
    <property type="match status" value="1"/>
</dbReference>
<dbReference type="InterPro" id="IPR029062">
    <property type="entry name" value="Class_I_gatase-like"/>
</dbReference>
<dbReference type="PROSITE" id="PS51273">
    <property type="entry name" value="GATASE_TYPE_1"/>
    <property type="match status" value="1"/>
</dbReference>
<dbReference type="SUPFAM" id="SSF52317">
    <property type="entry name" value="Class I glutamine amidotransferase-like"/>
    <property type="match status" value="1"/>
</dbReference>
<name>A0ABS5QPF7_9LACO</name>
<reference evidence="1 2" key="1">
    <citation type="submission" date="2020-02" db="EMBL/GenBank/DDBJ databases">
        <title>Fructobacillus sp. isolated from paper mulberry of Taiwan.</title>
        <authorList>
            <person name="Lin S.-T."/>
        </authorList>
    </citation>
    <scope>NUCLEOTIDE SEQUENCE [LARGE SCALE GENOMIC DNA]</scope>
    <source>
        <strain evidence="1 2">M1-10</strain>
    </source>
</reference>
<dbReference type="Proteomes" id="UP001519418">
    <property type="component" value="Unassembled WGS sequence"/>
</dbReference>
<keyword evidence="1" id="KW-0378">Hydrolase</keyword>
<proteinExistence type="predicted"/>
<gene>
    <name evidence="1" type="ORF">G6R27_03205</name>
</gene>
<dbReference type="GO" id="GO:0016787">
    <property type="term" value="F:hydrolase activity"/>
    <property type="evidence" value="ECO:0007669"/>
    <property type="project" value="UniProtKB-KW"/>
</dbReference>
<evidence type="ECO:0000313" key="2">
    <source>
        <dbReference type="Proteomes" id="UP001519418"/>
    </source>
</evidence>
<evidence type="ECO:0000313" key="1">
    <source>
        <dbReference type="EMBL" id="MBS9335048.1"/>
    </source>
</evidence>
<comment type="caution">
    <text evidence="1">The sequence shown here is derived from an EMBL/GenBank/DDBJ whole genome shotgun (WGS) entry which is preliminary data.</text>
</comment>
<accession>A0ABS5QPF7</accession>
<keyword evidence="2" id="KW-1185">Reference proteome</keyword>
<dbReference type="PANTHER" id="PTHR43235:SF1">
    <property type="entry name" value="GLUTAMINE AMIDOTRANSFERASE PB2B2.05-RELATED"/>
    <property type="match status" value="1"/>
</dbReference>
<organism evidence="1 2">
    <name type="scientific">Fructobacillus papyriferae</name>
    <dbReference type="NCBI Taxonomy" id="2713171"/>
    <lineage>
        <taxon>Bacteria</taxon>
        <taxon>Bacillati</taxon>
        <taxon>Bacillota</taxon>
        <taxon>Bacilli</taxon>
        <taxon>Lactobacillales</taxon>
        <taxon>Lactobacillaceae</taxon>
        <taxon>Fructobacillus</taxon>
    </lineage>
</organism>
<protein>
    <submittedName>
        <fullName evidence="1">Gamma-glutamyl-gamma-aminobutyrate hydrolase family protein</fullName>
    </submittedName>
</protein>
<dbReference type="InterPro" id="IPR011697">
    <property type="entry name" value="Peptidase_C26"/>
</dbReference>
<dbReference type="RefSeq" id="WP_213819628.1">
    <property type="nucleotide sequence ID" value="NZ_JAAMFI010000001.1"/>
</dbReference>
<sequence>MKIAITADVNLQDTPIINMQYASYVPKPIVDIVMEQGHLPVVFPIAKKELAAEFVSMVDAVIIPGGPDVSPFVYEEEPHQMIGTTYPERDIFELAIIKEAVKAGKPVFGICRGAQIINAYYGGTMYQDLTSQYQQDHLMQHSQAARGFIPVHHVNVEKDSFLGQVFGDKAFVNSRHHQAIHQVGDGLEVTACSADGIVEGIEHQVDPVLAVQWHPENLWLDMPEEKALFTHFFDYVKEQQHGK</sequence>
<dbReference type="CDD" id="cd01745">
    <property type="entry name" value="GATase1_2"/>
    <property type="match status" value="1"/>
</dbReference>
<dbReference type="PANTHER" id="PTHR43235">
    <property type="entry name" value="GLUTAMINE AMIDOTRANSFERASE PB2B2.05-RELATED"/>
    <property type="match status" value="1"/>
</dbReference>
<dbReference type="Pfam" id="PF07722">
    <property type="entry name" value="Peptidase_C26"/>
    <property type="match status" value="1"/>
</dbReference>